<accession>A0A3P3RJT7</accession>
<dbReference type="PANTHER" id="PTHR43377">
    <property type="entry name" value="BILIVERDIN REDUCTASE A"/>
    <property type="match status" value="1"/>
</dbReference>
<dbReference type="RefSeq" id="WP_124953461.1">
    <property type="nucleotide sequence ID" value="NZ_RRCH01000003.1"/>
</dbReference>
<feature type="domain" description="Gfo/Idh/MocA-like oxidoreductase N-terminal" evidence="1">
    <location>
        <begin position="6"/>
        <end position="124"/>
    </location>
</feature>
<dbReference type="Pfam" id="PF22725">
    <property type="entry name" value="GFO_IDH_MocA_C3"/>
    <property type="match status" value="1"/>
</dbReference>
<feature type="domain" description="GFO/IDH/MocA-like oxidoreductase" evidence="2">
    <location>
        <begin position="138"/>
        <end position="271"/>
    </location>
</feature>
<proteinExistence type="predicted"/>
<dbReference type="Pfam" id="PF01408">
    <property type="entry name" value="GFO_IDH_MocA"/>
    <property type="match status" value="1"/>
</dbReference>
<dbReference type="InterPro" id="IPR055170">
    <property type="entry name" value="GFO_IDH_MocA-like_dom"/>
</dbReference>
<sequence length="362" mass="39206">MVGPIQTGIVGLGTIGQYHADQLTSLATQHEVALAGGMDIADSARKRFQKMFDVPTFDSHAALYEAVDAVIITTPNRYHEECAIAALKAGLDVLIEKPLAHTTESAQRITRAVEDEESVCRVGFHNRVANPVAVLVSYLRDGRFGEVYHIEANYLRRRGIPGRGSWFTNEATAGGGALVDIGAHAIDLALYLLEFPEVMDVSGVTRSVFGDRSEYTYLDMHGTEGDGAFDVDDSASAFIRCGDDTTIALDVAWAANRPPTTDFVLHGTEAGAKLDLHTGELTIFETDASGAPHFADSTITTREDNAHRVEQRRFLDAVAGTETPLATVEQALTTQRVLEAIYRSSDDDTDASLKPKPLLTPE</sequence>
<evidence type="ECO:0000313" key="4">
    <source>
        <dbReference type="Proteomes" id="UP000282322"/>
    </source>
</evidence>
<dbReference type="SUPFAM" id="SSF51735">
    <property type="entry name" value="NAD(P)-binding Rossmann-fold domains"/>
    <property type="match status" value="1"/>
</dbReference>
<dbReference type="EMBL" id="RRCH01000003">
    <property type="protein sequence ID" value="RRJ33594.1"/>
    <property type="molecule type" value="Genomic_DNA"/>
</dbReference>
<gene>
    <name evidence="3" type="ORF">EIK79_02005</name>
</gene>
<dbReference type="GO" id="GO:0000166">
    <property type="term" value="F:nucleotide binding"/>
    <property type="evidence" value="ECO:0007669"/>
    <property type="project" value="InterPro"/>
</dbReference>
<keyword evidence="4" id="KW-1185">Reference proteome</keyword>
<reference evidence="3 4" key="1">
    <citation type="submission" date="2018-11" db="EMBL/GenBank/DDBJ databases">
        <title>Taxonoimc description of Halomarina strain SPP-AMP-1.</title>
        <authorList>
            <person name="Pal Y."/>
            <person name="Srinivasana K."/>
            <person name="Verma A."/>
            <person name="Kumar P."/>
        </authorList>
    </citation>
    <scope>NUCLEOTIDE SEQUENCE [LARGE SCALE GENOMIC DNA]</scope>
    <source>
        <strain evidence="3 4">SPP-AMP-1</strain>
    </source>
</reference>
<dbReference type="SUPFAM" id="SSF55347">
    <property type="entry name" value="Glyceraldehyde-3-phosphate dehydrogenase-like, C-terminal domain"/>
    <property type="match status" value="1"/>
</dbReference>
<name>A0A3P3RJT7_9EURY</name>
<dbReference type="Gene3D" id="3.40.50.720">
    <property type="entry name" value="NAD(P)-binding Rossmann-like Domain"/>
    <property type="match status" value="1"/>
</dbReference>
<evidence type="ECO:0000259" key="2">
    <source>
        <dbReference type="Pfam" id="PF22725"/>
    </source>
</evidence>
<dbReference type="Gene3D" id="3.30.360.10">
    <property type="entry name" value="Dihydrodipicolinate Reductase, domain 2"/>
    <property type="match status" value="1"/>
</dbReference>
<dbReference type="PANTHER" id="PTHR43377:SF1">
    <property type="entry name" value="BILIVERDIN REDUCTASE A"/>
    <property type="match status" value="1"/>
</dbReference>
<dbReference type="InterPro" id="IPR051450">
    <property type="entry name" value="Gfo/Idh/MocA_Oxidoreductases"/>
</dbReference>
<comment type="caution">
    <text evidence="3">The sequence shown here is derived from an EMBL/GenBank/DDBJ whole genome shotgun (WGS) entry which is preliminary data.</text>
</comment>
<dbReference type="InterPro" id="IPR000683">
    <property type="entry name" value="Gfo/Idh/MocA-like_OxRdtase_N"/>
</dbReference>
<dbReference type="AlphaFoldDB" id="A0A3P3RJT7"/>
<protein>
    <submittedName>
        <fullName evidence="3">Gfo/Idh/MocA family oxidoreductase</fullName>
    </submittedName>
</protein>
<organism evidence="3 4">
    <name type="scientific">Halocatena pleomorpha</name>
    <dbReference type="NCBI Taxonomy" id="1785090"/>
    <lineage>
        <taxon>Archaea</taxon>
        <taxon>Methanobacteriati</taxon>
        <taxon>Methanobacteriota</taxon>
        <taxon>Stenosarchaea group</taxon>
        <taxon>Halobacteria</taxon>
        <taxon>Halobacteriales</taxon>
        <taxon>Natronomonadaceae</taxon>
        <taxon>Halocatena</taxon>
    </lineage>
</organism>
<dbReference type="InterPro" id="IPR036291">
    <property type="entry name" value="NAD(P)-bd_dom_sf"/>
</dbReference>
<dbReference type="Proteomes" id="UP000282322">
    <property type="component" value="Unassembled WGS sequence"/>
</dbReference>
<evidence type="ECO:0000313" key="3">
    <source>
        <dbReference type="EMBL" id="RRJ33594.1"/>
    </source>
</evidence>
<dbReference type="OrthoDB" id="226094at2157"/>
<evidence type="ECO:0000259" key="1">
    <source>
        <dbReference type="Pfam" id="PF01408"/>
    </source>
</evidence>